<organism evidence="4">
    <name type="scientific">Candidatus Kentrum sp. LPFa</name>
    <dbReference type="NCBI Taxonomy" id="2126335"/>
    <lineage>
        <taxon>Bacteria</taxon>
        <taxon>Pseudomonadati</taxon>
        <taxon>Pseudomonadota</taxon>
        <taxon>Gammaproteobacteria</taxon>
        <taxon>Candidatus Kentrum</taxon>
    </lineage>
</organism>
<dbReference type="AlphaFoldDB" id="A0A450X640"/>
<gene>
    <name evidence="4" type="ORF">BECKLPF1236A_GA0070988_104322</name>
</gene>
<dbReference type="PANTHER" id="PTHR43626:SF4">
    <property type="entry name" value="GCN5-RELATED N-ACETYLTRANSFERASE 2, CHLOROPLASTIC"/>
    <property type="match status" value="1"/>
</dbReference>
<evidence type="ECO:0000256" key="1">
    <source>
        <dbReference type="ARBA" id="ARBA00022679"/>
    </source>
</evidence>
<dbReference type="GO" id="GO:0005737">
    <property type="term" value="C:cytoplasm"/>
    <property type="evidence" value="ECO:0007669"/>
    <property type="project" value="TreeGrafter"/>
</dbReference>
<dbReference type="Gene3D" id="3.40.630.30">
    <property type="match status" value="1"/>
</dbReference>
<dbReference type="InterPro" id="IPR045039">
    <property type="entry name" value="NSI-like"/>
</dbReference>
<dbReference type="PANTHER" id="PTHR43626">
    <property type="entry name" value="ACYL-COA N-ACYLTRANSFERASE"/>
    <property type="match status" value="1"/>
</dbReference>
<dbReference type="InterPro" id="IPR016181">
    <property type="entry name" value="Acyl_CoA_acyltransferase"/>
</dbReference>
<proteinExistence type="predicted"/>
<dbReference type="CDD" id="cd04301">
    <property type="entry name" value="NAT_SF"/>
    <property type="match status" value="1"/>
</dbReference>
<dbReference type="Pfam" id="PF00583">
    <property type="entry name" value="Acetyltransf_1"/>
    <property type="match status" value="1"/>
</dbReference>
<reference evidence="4" key="1">
    <citation type="submission" date="2019-02" db="EMBL/GenBank/DDBJ databases">
        <authorList>
            <person name="Gruber-Vodicka R. H."/>
            <person name="Seah K. B. B."/>
        </authorList>
    </citation>
    <scope>NUCLEOTIDE SEQUENCE</scope>
    <source>
        <strain evidence="4">BECK_S312</strain>
    </source>
</reference>
<keyword evidence="2" id="KW-0012">Acyltransferase</keyword>
<dbReference type="InterPro" id="IPR000182">
    <property type="entry name" value="GNAT_dom"/>
</dbReference>
<sequence>MKKMLELNYKIDEQVPLDKLVDLYKSVGWSIYFNLPMEQLANIIYNSHHTIQVFSKDRLIGFARTFSDEVLYVTINDVIVHPEYQNNGIGRRIITHIRELYQEFPRQDFIRLFSEPGSEQFYESLGLKRFKLIPYSLN</sequence>
<dbReference type="SUPFAM" id="SSF55729">
    <property type="entry name" value="Acyl-CoA N-acyltransferases (Nat)"/>
    <property type="match status" value="1"/>
</dbReference>
<dbReference type="PROSITE" id="PS51186">
    <property type="entry name" value="GNAT"/>
    <property type="match status" value="1"/>
</dbReference>
<accession>A0A450X640</accession>
<evidence type="ECO:0000259" key="3">
    <source>
        <dbReference type="PROSITE" id="PS51186"/>
    </source>
</evidence>
<protein>
    <submittedName>
        <fullName evidence="4">Acetyltransferase (GNAT) domain-containing protein</fullName>
    </submittedName>
</protein>
<keyword evidence="1 4" id="KW-0808">Transferase</keyword>
<dbReference type="GO" id="GO:0008080">
    <property type="term" value="F:N-acetyltransferase activity"/>
    <property type="evidence" value="ECO:0007669"/>
    <property type="project" value="InterPro"/>
</dbReference>
<feature type="domain" description="N-acetyltransferase" evidence="3">
    <location>
        <begin position="7"/>
        <end position="138"/>
    </location>
</feature>
<dbReference type="EMBL" id="CAADFM010000432">
    <property type="protein sequence ID" value="VFK24691.1"/>
    <property type="molecule type" value="Genomic_DNA"/>
</dbReference>
<name>A0A450X640_9GAMM</name>
<evidence type="ECO:0000313" key="4">
    <source>
        <dbReference type="EMBL" id="VFK24691.1"/>
    </source>
</evidence>
<evidence type="ECO:0000256" key="2">
    <source>
        <dbReference type="ARBA" id="ARBA00023315"/>
    </source>
</evidence>